<protein>
    <submittedName>
        <fullName evidence="4">Protein SPIRAL1-like 1</fullName>
    </submittedName>
</protein>
<reference evidence="4 5" key="1">
    <citation type="journal article" date="2018" name="PLoS Genet.">
        <title>Population sequencing reveals clonal diversity and ancestral inbreeding in the grapevine cultivar Chardonnay.</title>
        <authorList>
            <person name="Roach M.J."/>
            <person name="Johnson D.L."/>
            <person name="Bohlmann J."/>
            <person name="van Vuuren H.J."/>
            <person name="Jones S.J."/>
            <person name="Pretorius I.S."/>
            <person name="Schmidt S.A."/>
            <person name="Borneman A.R."/>
        </authorList>
    </citation>
    <scope>NUCLEOTIDE SEQUENCE [LARGE SCALE GENOMIC DNA]</scope>
    <source>
        <strain evidence="5">cv. Chardonnay</strain>
        <tissue evidence="4">Leaf</tissue>
    </source>
</reference>
<dbReference type="GO" id="GO:0005874">
    <property type="term" value="C:microtubule"/>
    <property type="evidence" value="ECO:0007669"/>
    <property type="project" value="UniProtKB-KW"/>
</dbReference>
<evidence type="ECO:0000256" key="1">
    <source>
        <dbReference type="ARBA" id="ARBA00009656"/>
    </source>
</evidence>
<evidence type="ECO:0000313" key="4">
    <source>
        <dbReference type="EMBL" id="RVW43418.1"/>
    </source>
</evidence>
<gene>
    <name evidence="4" type="primary">SP1L1_1</name>
    <name evidence="4" type="ORF">CK203_070256</name>
</gene>
<dbReference type="Proteomes" id="UP000288805">
    <property type="component" value="Unassembled WGS sequence"/>
</dbReference>
<dbReference type="PANTHER" id="PTHR33403">
    <property type="entry name" value="SPR1"/>
    <property type="match status" value="1"/>
</dbReference>
<dbReference type="EMBL" id="QGNW01001381">
    <property type="protein sequence ID" value="RVW43418.1"/>
    <property type="molecule type" value="Genomic_DNA"/>
</dbReference>
<dbReference type="AlphaFoldDB" id="A0A438E6W2"/>
<feature type="compositionally biased region" description="Gly residues" evidence="3">
    <location>
        <begin position="1"/>
        <end position="11"/>
    </location>
</feature>
<evidence type="ECO:0000256" key="3">
    <source>
        <dbReference type="SAM" id="MobiDB-lite"/>
    </source>
</evidence>
<comment type="caution">
    <text evidence="4">The sequence shown here is derived from an EMBL/GenBank/DDBJ whole genome shotgun (WGS) entry which is preliminary data.</text>
</comment>
<comment type="similarity">
    <text evidence="1">Belongs to the SPIRAL1 family.</text>
</comment>
<feature type="region of interest" description="Disordered" evidence="3">
    <location>
        <begin position="1"/>
        <end position="52"/>
    </location>
</feature>
<evidence type="ECO:0000313" key="5">
    <source>
        <dbReference type="Proteomes" id="UP000288805"/>
    </source>
</evidence>
<organism evidence="4 5">
    <name type="scientific">Vitis vinifera</name>
    <name type="common">Grape</name>
    <dbReference type="NCBI Taxonomy" id="29760"/>
    <lineage>
        <taxon>Eukaryota</taxon>
        <taxon>Viridiplantae</taxon>
        <taxon>Streptophyta</taxon>
        <taxon>Embryophyta</taxon>
        <taxon>Tracheophyta</taxon>
        <taxon>Spermatophyta</taxon>
        <taxon>Magnoliopsida</taxon>
        <taxon>eudicotyledons</taxon>
        <taxon>Gunneridae</taxon>
        <taxon>Pentapetalae</taxon>
        <taxon>rosids</taxon>
        <taxon>Vitales</taxon>
        <taxon>Vitaceae</taxon>
        <taxon>Viteae</taxon>
        <taxon>Vitis</taxon>
    </lineage>
</organism>
<proteinExistence type="inferred from homology"/>
<evidence type="ECO:0000256" key="2">
    <source>
        <dbReference type="ARBA" id="ARBA00022701"/>
    </source>
</evidence>
<feature type="compositionally biased region" description="Low complexity" evidence="3">
    <location>
        <begin position="12"/>
        <end position="21"/>
    </location>
</feature>
<sequence length="373" mass="41360">MGRGVSSGGGQSSLSYLFGSGEAPRPVSNNAPAPPIEGHAANNGPSSRPTAAAQPIDVTKQVPAGIHGNTTNNYFRADGQNTGNFITRLHLEAVAEFLQIGKGPFKEYEVVTCLLELEGDKALGPGAFSMAFWKFYSPEVRNNVMEFFKEFHLSLDWVLKHQSTFVRDNKILDAASIANETIDLRNKSFMVDLECKMDMEKVYDYNSEIIPIGEMAELKILASLFGFEQSFKGNRPLGRNSVDSKTFEISVEVAGKKQRGIIVERSRGFTSWIRFGESSLGWLLEGVETSCRGEGGQMFVKRWEDGGRKFRLECRTNDAGRFLLCSMVDSEAKRHCLVFPEGKGFLGGWALLAEKLRSIGILSEMRIGKQRYP</sequence>
<keyword evidence="2" id="KW-0493">Microtubule</keyword>
<dbReference type="GO" id="GO:0043622">
    <property type="term" value="P:cortical microtubule organization"/>
    <property type="evidence" value="ECO:0007669"/>
    <property type="project" value="InterPro"/>
</dbReference>
<name>A0A438E6W2_VITVI</name>
<dbReference type="InterPro" id="IPR039613">
    <property type="entry name" value="SPR1/2/3/4/5"/>
</dbReference>
<dbReference type="OrthoDB" id="62622at2759"/>
<dbReference type="PANTHER" id="PTHR33403:SF48">
    <property type="entry name" value="PROTEIN SPIRAL1-LIKE 1"/>
    <property type="match status" value="1"/>
</dbReference>
<accession>A0A438E6W2</accession>